<comment type="caution">
    <text evidence="6">The sequence shown here is derived from an EMBL/GenBank/DDBJ whole genome shotgun (WGS) entry which is preliminary data.</text>
</comment>
<evidence type="ECO:0000256" key="4">
    <source>
        <dbReference type="SAM" id="SignalP"/>
    </source>
</evidence>
<evidence type="ECO:0000256" key="2">
    <source>
        <dbReference type="ARBA" id="ARBA00023284"/>
    </source>
</evidence>
<dbReference type="EMBL" id="BMZB01000004">
    <property type="protein sequence ID" value="GGZ39863.1"/>
    <property type="molecule type" value="Genomic_DNA"/>
</dbReference>
<dbReference type="Gene3D" id="3.40.30.10">
    <property type="entry name" value="Glutaredoxin"/>
    <property type="match status" value="1"/>
</dbReference>
<feature type="chain" id="PRO_5037295137" evidence="4">
    <location>
        <begin position="29"/>
        <end position="182"/>
    </location>
</feature>
<dbReference type="Pfam" id="PF00578">
    <property type="entry name" value="AhpC-TSA"/>
    <property type="match status" value="1"/>
</dbReference>
<keyword evidence="7" id="KW-1185">Reference proteome</keyword>
<dbReference type="InterPro" id="IPR036249">
    <property type="entry name" value="Thioredoxin-like_sf"/>
</dbReference>
<keyword evidence="1" id="KW-0560">Oxidoreductase</keyword>
<feature type="active site" description="Cysteine sulfenic acid (-SOH) intermediate; for peroxidase activity" evidence="3">
    <location>
        <position position="76"/>
    </location>
</feature>
<dbReference type="PANTHER" id="PTHR43110:SF1">
    <property type="entry name" value="THIOL PEROXIDASE"/>
    <property type="match status" value="1"/>
</dbReference>
<keyword evidence="2" id="KW-0676">Redox-active center</keyword>
<dbReference type="GO" id="GO:0016491">
    <property type="term" value="F:oxidoreductase activity"/>
    <property type="evidence" value="ECO:0007669"/>
    <property type="project" value="UniProtKB-KW"/>
</dbReference>
<sequence length="182" mass="19149">MSLSRTTFVCAALATSLSLAVAASPALAALKAGDKAPDFKLATATDGKTGAFSLKDSLKKGPVVVYFYPKAFTGVCSLEARTFADNMPKFKALNVTVIGVSTDTIQKVTEFSKADCQGKFPVAADTDAKVAKAYDAKMAAVNMAARVSYLITPDNKIYATHEAGDGVSHPMKMLEAAQKLKK</sequence>
<dbReference type="SUPFAM" id="SSF52833">
    <property type="entry name" value="Thioredoxin-like"/>
    <property type="match status" value="1"/>
</dbReference>
<name>A0A918QBP8_9CAUL</name>
<dbReference type="InterPro" id="IPR050455">
    <property type="entry name" value="Tpx_Peroxidase_subfamily"/>
</dbReference>
<dbReference type="InterPro" id="IPR000866">
    <property type="entry name" value="AhpC/TSA"/>
</dbReference>
<dbReference type="PIRSF" id="PIRSF000239">
    <property type="entry name" value="AHPC"/>
    <property type="match status" value="1"/>
</dbReference>
<evidence type="ECO:0000313" key="7">
    <source>
        <dbReference type="Proteomes" id="UP000662572"/>
    </source>
</evidence>
<gene>
    <name evidence="6" type="ORF">GCM10011273_28160</name>
</gene>
<dbReference type="PROSITE" id="PS51352">
    <property type="entry name" value="THIOREDOXIN_2"/>
    <property type="match status" value="1"/>
</dbReference>
<dbReference type="InterPro" id="IPR013766">
    <property type="entry name" value="Thioredoxin_domain"/>
</dbReference>
<dbReference type="AlphaFoldDB" id="A0A918QBP8"/>
<dbReference type="PROSITE" id="PS51318">
    <property type="entry name" value="TAT"/>
    <property type="match status" value="1"/>
</dbReference>
<evidence type="ECO:0000256" key="3">
    <source>
        <dbReference type="PIRSR" id="PIRSR000239-1"/>
    </source>
</evidence>
<evidence type="ECO:0000256" key="1">
    <source>
        <dbReference type="ARBA" id="ARBA00023002"/>
    </source>
</evidence>
<reference evidence="6" key="2">
    <citation type="submission" date="2020-09" db="EMBL/GenBank/DDBJ databases">
        <authorList>
            <person name="Sun Q."/>
            <person name="Kim S."/>
        </authorList>
    </citation>
    <scope>NUCLEOTIDE SEQUENCE</scope>
    <source>
        <strain evidence="6">KCTC 32296</strain>
    </source>
</reference>
<reference evidence="6" key="1">
    <citation type="journal article" date="2014" name="Int. J. Syst. Evol. Microbiol.">
        <title>Complete genome sequence of Corynebacterium casei LMG S-19264T (=DSM 44701T), isolated from a smear-ripened cheese.</title>
        <authorList>
            <consortium name="US DOE Joint Genome Institute (JGI-PGF)"/>
            <person name="Walter F."/>
            <person name="Albersmeier A."/>
            <person name="Kalinowski J."/>
            <person name="Ruckert C."/>
        </authorList>
    </citation>
    <scope>NUCLEOTIDE SEQUENCE</scope>
    <source>
        <strain evidence="6">KCTC 32296</strain>
    </source>
</reference>
<evidence type="ECO:0000313" key="6">
    <source>
        <dbReference type="EMBL" id="GGZ39863.1"/>
    </source>
</evidence>
<proteinExistence type="predicted"/>
<feature type="signal peptide" evidence="4">
    <location>
        <begin position="1"/>
        <end position="28"/>
    </location>
</feature>
<dbReference type="InterPro" id="IPR006311">
    <property type="entry name" value="TAT_signal"/>
</dbReference>
<evidence type="ECO:0000259" key="5">
    <source>
        <dbReference type="PROSITE" id="PS51352"/>
    </source>
</evidence>
<dbReference type="RefSeq" id="WP_189487669.1">
    <property type="nucleotide sequence ID" value="NZ_BMZB01000004.1"/>
</dbReference>
<dbReference type="Proteomes" id="UP000662572">
    <property type="component" value="Unassembled WGS sequence"/>
</dbReference>
<dbReference type="GO" id="GO:0016209">
    <property type="term" value="F:antioxidant activity"/>
    <property type="evidence" value="ECO:0007669"/>
    <property type="project" value="InterPro"/>
</dbReference>
<organism evidence="6 7">
    <name type="scientific">Asticcacaulis endophyticus</name>
    <dbReference type="NCBI Taxonomy" id="1395890"/>
    <lineage>
        <taxon>Bacteria</taxon>
        <taxon>Pseudomonadati</taxon>
        <taxon>Pseudomonadota</taxon>
        <taxon>Alphaproteobacteria</taxon>
        <taxon>Caulobacterales</taxon>
        <taxon>Caulobacteraceae</taxon>
        <taxon>Asticcacaulis</taxon>
    </lineage>
</organism>
<dbReference type="CDD" id="cd03017">
    <property type="entry name" value="PRX_BCP"/>
    <property type="match status" value="1"/>
</dbReference>
<keyword evidence="4" id="KW-0732">Signal</keyword>
<dbReference type="PANTHER" id="PTHR43110">
    <property type="entry name" value="THIOL PEROXIDASE"/>
    <property type="match status" value="1"/>
</dbReference>
<dbReference type="InterPro" id="IPR024706">
    <property type="entry name" value="Peroxiredoxin_AhpC-typ"/>
</dbReference>
<accession>A0A918QBP8</accession>
<protein>
    <submittedName>
        <fullName evidence="6">Peroxiredoxin</fullName>
    </submittedName>
</protein>
<feature type="domain" description="Thioredoxin" evidence="5">
    <location>
        <begin position="30"/>
        <end position="182"/>
    </location>
</feature>